<dbReference type="PROSITE" id="PS50157">
    <property type="entry name" value="ZINC_FINGER_C2H2_2"/>
    <property type="match status" value="5"/>
</dbReference>
<name>A0A0M3HNP6_ASCLU</name>
<evidence type="ECO:0000313" key="13">
    <source>
        <dbReference type="WBParaSite" id="ALUE_0000335601-mRNA-1"/>
    </source>
</evidence>
<dbReference type="Proteomes" id="UP000036681">
    <property type="component" value="Unplaced"/>
</dbReference>
<keyword evidence="4 10" id="KW-0863">Zinc-finger</keyword>
<evidence type="ECO:0000256" key="9">
    <source>
        <dbReference type="ARBA" id="ARBA00023242"/>
    </source>
</evidence>
<dbReference type="InterPro" id="IPR013087">
    <property type="entry name" value="Znf_C2H2_type"/>
</dbReference>
<dbReference type="PROSITE" id="PS00028">
    <property type="entry name" value="ZINC_FINGER_C2H2_1"/>
    <property type="match status" value="5"/>
</dbReference>
<dbReference type="GO" id="GO:0008270">
    <property type="term" value="F:zinc ion binding"/>
    <property type="evidence" value="ECO:0007669"/>
    <property type="project" value="UniProtKB-KW"/>
</dbReference>
<feature type="domain" description="C2H2-type" evidence="11">
    <location>
        <begin position="91"/>
        <end position="118"/>
    </location>
</feature>
<evidence type="ECO:0000313" key="12">
    <source>
        <dbReference type="Proteomes" id="UP000036681"/>
    </source>
</evidence>
<dbReference type="WBParaSite" id="ALUE_0000335601-mRNA-1">
    <property type="protein sequence ID" value="ALUE_0000335601-mRNA-1"/>
    <property type="gene ID" value="ALUE_0000335601"/>
</dbReference>
<evidence type="ECO:0000259" key="11">
    <source>
        <dbReference type="PROSITE" id="PS50157"/>
    </source>
</evidence>
<keyword evidence="7" id="KW-0238">DNA-binding</keyword>
<feature type="domain" description="C2H2-type" evidence="11">
    <location>
        <begin position="147"/>
        <end position="174"/>
    </location>
</feature>
<dbReference type="InterPro" id="IPR036236">
    <property type="entry name" value="Znf_C2H2_sf"/>
</dbReference>
<keyword evidence="3" id="KW-0677">Repeat</keyword>
<keyword evidence="6" id="KW-0805">Transcription regulation</keyword>
<evidence type="ECO:0000256" key="10">
    <source>
        <dbReference type="PROSITE-ProRule" id="PRU00042"/>
    </source>
</evidence>
<keyword evidence="12" id="KW-1185">Reference proteome</keyword>
<evidence type="ECO:0000256" key="8">
    <source>
        <dbReference type="ARBA" id="ARBA00023163"/>
    </source>
</evidence>
<evidence type="ECO:0000256" key="1">
    <source>
        <dbReference type="ARBA" id="ARBA00004123"/>
    </source>
</evidence>
<keyword evidence="8" id="KW-0804">Transcription</keyword>
<evidence type="ECO:0000256" key="5">
    <source>
        <dbReference type="ARBA" id="ARBA00022833"/>
    </source>
</evidence>
<feature type="domain" description="C2H2-type" evidence="11">
    <location>
        <begin position="175"/>
        <end position="198"/>
    </location>
</feature>
<keyword evidence="5" id="KW-0862">Zinc</keyword>
<dbReference type="GO" id="GO:0005634">
    <property type="term" value="C:nucleus"/>
    <property type="evidence" value="ECO:0007669"/>
    <property type="project" value="UniProtKB-SubCell"/>
</dbReference>
<dbReference type="AlphaFoldDB" id="A0A0M3HNP6"/>
<dbReference type="FunFam" id="3.30.160.60:FF:002716">
    <property type="entry name" value="Zinc finger protein 212"/>
    <property type="match status" value="1"/>
</dbReference>
<dbReference type="FunFam" id="3.30.160.60:FF:000417">
    <property type="entry name" value="Zinc finger protein"/>
    <property type="match status" value="1"/>
</dbReference>
<dbReference type="Gene3D" id="3.30.160.60">
    <property type="entry name" value="Classic Zinc Finger"/>
    <property type="match status" value="5"/>
</dbReference>
<evidence type="ECO:0000256" key="2">
    <source>
        <dbReference type="ARBA" id="ARBA00022723"/>
    </source>
</evidence>
<dbReference type="SUPFAM" id="SSF57667">
    <property type="entry name" value="beta-beta-alpha zinc fingers"/>
    <property type="match status" value="3"/>
</dbReference>
<evidence type="ECO:0000256" key="7">
    <source>
        <dbReference type="ARBA" id="ARBA00023125"/>
    </source>
</evidence>
<dbReference type="SMART" id="SM00355">
    <property type="entry name" value="ZnF_C2H2"/>
    <property type="match status" value="5"/>
</dbReference>
<feature type="domain" description="C2H2-type" evidence="11">
    <location>
        <begin position="119"/>
        <end position="146"/>
    </location>
</feature>
<protein>
    <submittedName>
        <fullName evidence="13">Protein krueppel</fullName>
    </submittedName>
</protein>
<organism evidence="12 13">
    <name type="scientific">Ascaris lumbricoides</name>
    <name type="common">Giant roundworm</name>
    <dbReference type="NCBI Taxonomy" id="6252"/>
    <lineage>
        <taxon>Eukaryota</taxon>
        <taxon>Metazoa</taxon>
        <taxon>Ecdysozoa</taxon>
        <taxon>Nematoda</taxon>
        <taxon>Chromadorea</taxon>
        <taxon>Rhabditida</taxon>
        <taxon>Spirurina</taxon>
        <taxon>Ascaridomorpha</taxon>
        <taxon>Ascaridoidea</taxon>
        <taxon>Ascarididae</taxon>
        <taxon>Ascaris</taxon>
    </lineage>
</organism>
<dbReference type="PANTHER" id="PTHR16515:SF49">
    <property type="entry name" value="GASTRULA ZINC FINGER PROTEIN XLCGF49.1-LIKE-RELATED"/>
    <property type="match status" value="1"/>
</dbReference>
<evidence type="ECO:0000256" key="3">
    <source>
        <dbReference type="ARBA" id="ARBA00022737"/>
    </source>
</evidence>
<accession>A0A0M3HNP6</accession>
<dbReference type="InterPro" id="IPR050331">
    <property type="entry name" value="Zinc_finger"/>
</dbReference>
<evidence type="ECO:0000256" key="4">
    <source>
        <dbReference type="ARBA" id="ARBA00022771"/>
    </source>
</evidence>
<reference evidence="13" key="1">
    <citation type="submission" date="2017-02" db="UniProtKB">
        <authorList>
            <consortium name="WormBaseParasite"/>
        </authorList>
    </citation>
    <scope>IDENTIFICATION</scope>
</reference>
<keyword evidence="2" id="KW-0479">Metal-binding</keyword>
<dbReference type="PANTHER" id="PTHR16515">
    <property type="entry name" value="PR DOMAIN ZINC FINGER PROTEIN"/>
    <property type="match status" value="1"/>
</dbReference>
<dbReference type="Pfam" id="PF00096">
    <property type="entry name" value="zf-C2H2"/>
    <property type="match status" value="5"/>
</dbReference>
<dbReference type="FunFam" id="3.30.160.60:FF:000787">
    <property type="entry name" value="Zinc finger protein 784"/>
    <property type="match status" value="1"/>
</dbReference>
<dbReference type="FunFam" id="3.30.160.60:FF:000450">
    <property type="entry name" value="PR domain zinc finger protein 14"/>
    <property type="match status" value="1"/>
</dbReference>
<feature type="domain" description="C2H2-type" evidence="11">
    <location>
        <begin position="256"/>
        <end position="282"/>
    </location>
</feature>
<evidence type="ECO:0000256" key="6">
    <source>
        <dbReference type="ARBA" id="ARBA00023015"/>
    </source>
</evidence>
<comment type="subcellular location">
    <subcellularLocation>
        <location evidence="1">Nucleus</location>
    </subcellularLocation>
</comment>
<keyword evidence="9" id="KW-0539">Nucleus</keyword>
<sequence length="282" mass="32572">MSYSQYDADYLFDHYYFQPPRSSHVANFLPQGDFYGWSSEGVCATSQPPEMDMHWRDPPVKVDLGSMNHLNVLPSTHQNIFEMSAEETRMHSCPTCHKQYCRKSTLKIHMKQHLGHRPFSCQVCGKSFSQAANLTAHKRVHTGEKPFSCPICLRPFSQSSSLVTHKRTHTGERPYPCAHCDKAFTDSSTLTKHLRTHTEVGLFHNTELVAFERCYFGGIYTAERTHAAEAYYNDTHDKAPYCEISRPAYVHGQKPYNCHLCMMRFTQSGNLHRHMKTHRSEY</sequence>
<proteinExistence type="predicted"/>
<dbReference type="GO" id="GO:0010468">
    <property type="term" value="P:regulation of gene expression"/>
    <property type="evidence" value="ECO:0007669"/>
    <property type="project" value="TreeGrafter"/>
</dbReference>
<dbReference type="GO" id="GO:0003677">
    <property type="term" value="F:DNA binding"/>
    <property type="evidence" value="ECO:0007669"/>
    <property type="project" value="UniProtKB-KW"/>
</dbReference>